<comment type="caution">
    <text evidence="10">The sequence shown here is derived from an EMBL/GenBank/DDBJ whole genome shotgun (WGS) entry which is preliminary data.</text>
</comment>
<sequence>MMRRLRMPSPDSPEPRPGEASLGDEARAVHEVLAGGGDMGALMRSMDWSKTPLGPVKDWPQSLRTSVSTCLHSRFPMLVFWGPRLVKLYNDAYRPMLGGKHPQAMGRPGREVWTEIWPIIGPMLEQVRIDARATLSEDQLLFLERQGFTEECYFTFSYSPIRDETGGVGGVLDTAVETTHRVLDARRLRTLQELATRTTGSLRVHDARDRAMEALASNPADLPFALLYRLDEAGAGASLEAWMGLEADSPAGPARMIPRPGAPAPWPLPQGGRSGQAERVGGLAERFGVLPLREGVPPPDSALVLPMGGSGESGAAGLLVLGLSPRLSLDASYRSFLELVASGLGSAIASARTLEEARQRADALMEVDRAKTAFFSNVSHEFRTPLTLLLGPLEDVLTDAEHPLEPRQRERLELARRNGQRLLGLVNSLLDFSRLEAGRMQASFEPTDLAELTAGLATAFDALIAKAGMRLVVDCPPLPEPVWVDRELWEKVVLNLVSNAFKFTFEGEISVRLKWRGDRVELSVSDTGTGIPQAEVPRVFERFHRVEALRGRSHEGSGIGLALVQELVTLHGGTVRVESTEGRGSTFTVSLPTGTARLPLDLRRDRPRGIPRNATMEALVREASSWLPASPESSSSETSAPPREAPSTSGAPEGHVLLVDDSVDMRTYVLRSLEGRFTVEAVADGQAALAVARERPPDVVVSDVMMPGLDGFGLLRELKADARTAHVPVILLSARAGEEAKVEGLQAGADDYLVKPFGVRELVARLEGTVRGARARVQREHLLQALELSDTRYRLATRATKDAIWDWNLRTREITWSEGVQTLFGYASDAVRPESTWWSECIHPDDRDRVVNSIHAIIDAPGGSEWWSEYRFRRKDGTYALVEDRGWVVRDGAGRALRMVGAMHDVTERKSAEETLRRSEEEFRTLAEALPEAVFTAGPDGDITYVNDVLPRYTGTPAAGLLGDGYLDIIHPEQRDQAREAWATAQRERTLYQEEHRVLGRDGTHRWNLVRALPLKDAEGRVLKWVGTSTDIHELHEAQAQTQQRADFEQQLIGIVSHDLRNPVSAILLGSASLMRHEELDARSIKAVSRIQTAAERAHRMIRDLLDFTQSRLGGGIRIQRRPSDLHAVLHGVLEEIEATHPDRELHKRTTGDGHGEWDPDRLGQMAQNLVTNALKYSPRDTPVDITTWADDDSVTLSVHNQGTPIAPERLGRLFQPLQRASSDGDNSGRSIGLGLYIVKQLVEAHGGTVGVESTADAGTTFTVRLPRHAPGVPPGKVGNAL</sequence>
<dbReference type="InterPro" id="IPR000700">
    <property type="entry name" value="PAS-assoc_C"/>
</dbReference>
<dbReference type="SMART" id="SM00388">
    <property type="entry name" value="HisKA"/>
    <property type="match status" value="2"/>
</dbReference>
<dbReference type="PANTHER" id="PTHR43547">
    <property type="entry name" value="TWO-COMPONENT HISTIDINE KINASE"/>
    <property type="match status" value="1"/>
</dbReference>
<proteinExistence type="predicted"/>
<gene>
    <name evidence="10" type="ORF">D7Y13_31615</name>
</gene>
<dbReference type="SMART" id="SM00091">
    <property type="entry name" value="PAS"/>
    <property type="match status" value="2"/>
</dbReference>
<dbReference type="InterPro" id="IPR013655">
    <property type="entry name" value="PAS_fold_3"/>
</dbReference>
<evidence type="ECO:0000259" key="8">
    <source>
        <dbReference type="PROSITE" id="PS50112"/>
    </source>
</evidence>
<dbReference type="SUPFAM" id="SSF55781">
    <property type="entry name" value="GAF domain-like"/>
    <property type="match status" value="1"/>
</dbReference>
<feature type="compositionally biased region" description="Low complexity" evidence="5">
    <location>
        <begin position="624"/>
        <end position="647"/>
    </location>
</feature>
<protein>
    <recommendedName>
        <fullName evidence="2">histidine kinase</fullName>
        <ecNumber evidence="2">2.7.13.3</ecNumber>
    </recommendedName>
</protein>
<dbReference type="Gene3D" id="1.10.287.130">
    <property type="match status" value="2"/>
</dbReference>
<feature type="domain" description="Histidine kinase" evidence="6">
    <location>
        <begin position="377"/>
        <end position="595"/>
    </location>
</feature>
<dbReference type="NCBIfam" id="TIGR00229">
    <property type="entry name" value="sensory_box"/>
    <property type="match status" value="2"/>
</dbReference>
<feature type="modified residue" description="4-aspartylphosphate" evidence="4">
    <location>
        <position position="703"/>
    </location>
</feature>
<feature type="region of interest" description="Disordered" evidence="5">
    <location>
        <begin position="1"/>
        <end position="24"/>
    </location>
</feature>
<evidence type="ECO:0000313" key="10">
    <source>
        <dbReference type="EMBL" id="RKH95912.1"/>
    </source>
</evidence>
<evidence type="ECO:0000256" key="1">
    <source>
        <dbReference type="ARBA" id="ARBA00000085"/>
    </source>
</evidence>
<dbReference type="Gene3D" id="3.30.450.20">
    <property type="entry name" value="PAS domain"/>
    <property type="match status" value="3"/>
</dbReference>
<dbReference type="PROSITE" id="PS50110">
    <property type="entry name" value="RESPONSE_REGULATORY"/>
    <property type="match status" value="1"/>
</dbReference>
<dbReference type="PANTHER" id="PTHR43547:SF2">
    <property type="entry name" value="HYBRID SIGNAL TRANSDUCTION HISTIDINE KINASE C"/>
    <property type="match status" value="1"/>
</dbReference>
<keyword evidence="3 4" id="KW-0597">Phosphoprotein</keyword>
<evidence type="ECO:0000256" key="5">
    <source>
        <dbReference type="SAM" id="MobiDB-lite"/>
    </source>
</evidence>
<feature type="domain" description="PAC" evidence="9">
    <location>
        <begin position="992"/>
        <end position="1044"/>
    </location>
</feature>
<feature type="region of interest" description="Disordered" evidence="5">
    <location>
        <begin position="624"/>
        <end position="655"/>
    </location>
</feature>
<dbReference type="Pfam" id="PF08448">
    <property type="entry name" value="PAS_4"/>
    <property type="match status" value="2"/>
</dbReference>
<dbReference type="CDD" id="cd00075">
    <property type="entry name" value="HATPase"/>
    <property type="match status" value="1"/>
</dbReference>
<name>A0ABX9Q8X4_9BACT</name>
<evidence type="ECO:0000256" key="4">
    <source>
        <dbReference type="PROSITE-ProRule" id="PRU00169"/>
    </source>
</evidence>
<dbReference type="EMBL" id="RAWI01000340">
    <property type="protein sequence ID" value="RKH95912.1"/>
    <property type="molecule type" value="Genomic_DNA"/>
</dbReference>
<dbReference type="SMART" id="SM00387">
    <property type="entry name" value="HATPase_c"/>
    <property type="match status" value="2"/>
</dbReference>
<organism evidence="10 11">
    <name type="scientific">Corallococcus praedator</name>
    <dbReference type="NCBI Taxonomy" id="2316724"/>
    <lineage>
        <taxon>Bacteria</taxon>
        <taxon>Pseudomonadati</taxon>
        <taxon>Myxococcota</taxon>
        <taxon>Myxococcia</taxon>
        <taxon>Myxococcales</taxon>
        <taxon>Cystobacterineae</taxon>
        <taxon>Myxococcaceae</taxon>
        <taxon>Corallococcus</taxon>
    </lineage>
</organism>
<dbReference type="InterPro" id="IPR003661">
    <property type="entry name" value="HisK_dim/P_dom"/>
</dbReference>
<feature type="domain" description="PAC" evidence="9">
    <location>
        <begin position="866"/>
        <end position="918"/>
    </location>
</feature>
<dbReference type="InterPro" id="IPR001789">
    <property type="entry name" value="Sig_transdc_resp-reg_receiver"/>
</dbReference>
<dbReference type="Gene3D" id="3.30.565.10">
    <property type="entry name" value="Histidine kinase-like ATPase, C-terminal domain"/>
    <property type="match status" value="2"/>
</dbReference>
<dbReference type="SMART" id="SM00448">
    <property type="entry name" value="REC"/>
    <property type="match status" value="1"/>
</dbReference>
<dbReference type="InterPro" id="IPR003594">
    <property type="entry name" value="HATPase_dom"/>
</dbReference>
<dbReference type="InterPro" id="IPR036097">
    <property type="entry name" value="HisK_dim/P_sf"/>
</dbReference>
<dbReference type="Gene3D" id="3.40.50.2300">
    <property type="match status" value="1"/>
</dbReference>
<dbReference type="Proteomes" id="UP000278907">
    <property type="component" value="Unassembled WGS sequence"/>
</dbReference>
<feature type="domain" description="Histidine kinase" evidence="6">
    <location>
        <begin position="1055"/>
        <end position="1270"/>
    </location>
</feature>
<evidence type="ECO:0000313" key="11">
    <source>
        <dbReference type="Proteomes" id="UP000278907"/>
    </source>
</evidence>
<dbReference type="CDD" id="cd00082">
    <property type="entry name" value="HisKA"/>
    <property type="match status" value="2"/>
</dbReference>
<evidence type="ECO:0000256" key="3">
    <source>
        <dbReference type="ARBA" id="ARBA00022553"/>
    </source>
</evidence>
<keyword evidence="11" id="KW-1185">Reference proteome</keyword>
<dbReference type="InterPro" id="IPR001610">
    <property type="entry name" value="PAC"/>
</dbReference>
<comment type="catalytic activity">
    <reaction evidence="1">
        <text>ATP + protein L-histidine = ADP + protein N-phospho-L-histidine.</text>
        <dbReference type="EC" id="2.7.13.3"/>
    </reaction>
</comment>
<dbReference type="InterPro" id="IPR000014">
    <property type="entry name" value="PAS"/>
</dbReference>
<dbReference type="InterPro" id="IPR005467">
    <property type="entry name" value="His_kinase_dom"/>
</dbReference>
<dbReference type="SMART" id="SM00086">
    <property type="entry name" value="PAC"/>
    <property type="match status" value="2"/>
</dbReference>
<dbReference type="InterPro" id="IPR029016">
    <property type="entry name" value="GAF-like_dom_sf"/>
</dbReference>
<dbReference type="PRINTS" id="PR00344">
    <property type="entry name" value="BCTRLSENSOR"/>
</dbReference>
<dbReference type="InterPro" id="IPR011006">
    <property type="entry name" value="CheY-like_superfamily"/>
</dbReference>
<evidence type="ECO:0000256" key="2">
    <source>
        <dbReference type="ARBA" id="ARBA00012438"/>
    </source>
</evidence>
<feature type="domain" description="PAS" evidence="8">
    <location>
        <begin position="919"/>
        <end position="994"/>
    </location>
</feature>
<dbReference type="SUPFAM" id="SSF55785">
    <property type="entry name" value="PYP-like sensor domain (PAS domain)"/>
    <property type="match status" value="2"/>
</dbReference>
<dbReference type="PROSITE" id="PS50112">
    <property type="entry name" value="PAS"/>
    <property type="match status" value="2"/>
</dbReference>
<reference evidence="10 11" key="1">
    <citation type="submission" date="2018-09" db="EMBL/GenBank/DDBJ databases">
        <authorList>
            <person name="Livingstone P.G."/>
            <person name="Whitworth D.E."/>
        </authorList>
    </citation>
    <scope>NUCLEOTIDE SEQUENCE [LARGE SCALE GENOMIC DNA]</scope>
    <source>
        <strain evidence="10 11">CA031B</strain>
    </source>
</reference>
<dbReference type="CDD" id="cd00130">
    <property type="entry name" value="PAS"/>
    <property type="match status" value="2"/>
</dbReference>
<evidence type="ECO:0000259" key="9">
    <source>
        <dbReference type="PROSITE" id="PS50113"/>
    </source>
</evidence>
<dbReference type="EC" id="2.7.13.3" evidence="2"/>
<dbReference type="CDD" id="cd17574">
    <property type="entry name" value="REC_OmpR"/>
    <property type="match status" value="1"/>
</dbReference>
<dbReference type="Pfam" id="PF02518">
    <property type="entry name" value="HATPase_c"/>
    <property type="match status" value="2"/>
</dbReference>
<dbReference type="InterPro" id="IPR035965">
    <property type="entry name" value="PAS-like_dom_sf"/>
</dbReference>
<dbReference type="Pfam" id="PF08447">
    <property type="entry name" value="PAS_3"/>
    <property type="match status" value="1"/>
</dbReference>
<evidence type="ECO:0000259" key="6">
    <source>
        <dbReference type="PROSITE" id="PS50109"/>
    </source>
</evidence>
<dbReference type="Pfam" id="PF00512">
    <property type="entry name" value="HisKA"/>
    <property type="match status" value="2"/>
</dbReference>
<dbReference type="SUPFAM" id="SSF47384">
    <property type="entry name" value="Homodimeric domain of signal transducing histidine kinase"/>
    <property type="match status" value="2"/>
</dbReference>
<dbReference type="SUPFAM" id="SSF52172">
    <property type="entry name" value="CheY-like"/>
    <property type="match status" value="1"/>
</dbReference>
<dbReference type="Pfam" id="PF00072">
    <property type="entry name" value="Response_reg"/>
    <property type="match status" value="1"/>
</dbReference>
<dbReference type="CDD" id="cd16922">
    <property type="entry name" value="HATPase_EvgS-ArcB-TorS-like"/>
    <property type="match status" value="1"/>
</dbReference>
<dbReference type="Gene3D" id="3.30.450.40">
    <property type="match status" value="1"/>
</dbReference>
<dbReference type="SUPFAM" id="SSF55874">
    <property type="entry name" value="ATPase domain of HSP90 chaperone/DNA topoisomerase II/histidine kinase"/>
    <property type="match status" value="2"/>
</dbReference>
<dbReference type="PROSITE" id="PS50109">
    <property type="entry name" value="HIS_KIN"/>
    <property type="match status" value="2"/>
</dbReference>
<feature type="domain" description="Response regulatory" evidence="7">
    <location>
        <begin position="655"/>
        <end position="770"/>
    </location>
</feature>
<feature type="domain" description="PAS" evidence="8">
    <location>
        <begin position="789"/>
        <end position="861"/>
    </location>
</feature>
<dbReference type="InterPro" id="IPR036890">
    <property type="entry name" value="HATPase_C_sf"/>
</dbReference>
<dbReference type="PROSITE" id="PS50113">
    <property type="entry name" value="PAC"/>
    <property type="match status" value="2"/>
</dbReference>
<dbReference type="InterPro" id="IPR004358">
    <property type="entry name" value="Sig_transdc_His_kin-like_C"/>
</dbReference>
<dbReference type="InterPro" id="IPR013656">
    <property type="entry name" value="PAS_4"/>
</dbReference>
<evidence type="ECO:0000259" key="7">
    <source>
        <dbReference type="PROSITE" id="PS50110"/>
    </source>
</evidence>
<accession>A0ABX9Q8X4</accession>